<sequence length="132" mass="15119">MPYIKLPNFKMGINPSLRSKLNPLALTGTQKIMLASSRIFGTNISGNLRSGNSELQKKFSPEKELAEFNTYAHDLSSGFPWVQYYEQKERHKMMIELRKMRILMRGIKIGKKKGGGKVTLMDVFETKADEDF</sequence>
<dbReference type="Proteomes" id="UP000009168">
    <property type="component" value="Unassembled WGS sequence"/>
</dbReference>
<keyword evidence="3" id="KW-0002">3D-structure</keyword>
<name>I7LW04_TETTS</name>
<dbReference type="OMA" id="HIKLPNY"/>
<evidence type="ECO:0000313" key="1">
    <source>
        <dbReference type="EMBL" id="EAS00444.2"/>
    </source>
</evidence>
<dbReference type="PDB" id="6Z1P">
    <property type="method" value="EM"/>
    <property type="resolution" value="3.70 A"/>
    <property type="chains" value="By=1-132"/>
</dbReference>
<dbReference type="AlphaFoldDB" id="I7LW04"/>
<reference evidence="2" key="1">
    <citation type="journal article" date="2006" name="PLoS Biol.">
        <title>Macronuclear genome sequence of the ciliate Tetrahymena thermophila, a model eukaryote.</title>
        <authorList>
            <person name="Eisen J.A."/>
            <person name="Coyne R.S."/>
            <person name="Wu M."/>
            <person name="Wu D."/>
            <person name="Thiagarajan M."/>
            <person name="Wortman J.R."/>
            <person name="Badger J.H."/>
            <person name="Ren Q."/>
            <person name="Amedeo P."/>
            <person name="Jones K.M."/>
            <person name="Tallon L.J."/>
            <person name="Delcher A.L."/>
            <person name="Salzberg S.L."/>
            <person name="Silva J.C."/>
            <person name="Haas B.J."/>
            <person name="Majoros W.H."/>
            <person name="Farzad M."/>
            <person name="Carlton J.M."/>
            <person name="Smith R.K. Jr."/>
            <person name="Garg J."/>
            <person name="Pearlman R.E."/>
            <person name="Karrer K.M."/>
            <person name="Sun L."/>
            <person name="Manning G."/>
            <person name="Elde N.C."/>
            <person name="Turkewitz A.P."/>
            <person name="Asai D.J."/>
            <person name="Wilkes D.E."/>
            <person name="Wang Y."/>
            <person name="Cai H."/>
            <person name="Collins K."/>
            <person name="Stewart B.A."/>
            <person name="Lee S.R."/>
            <person name="Wilamowska K."/>
            <person name="Weinberg Z."/>
            <person name="Ruzzo W.L."/>
            <person name="Wloga D."/>
            <person name="Gaertig J."/>
            <person name="Frankel J."/>
            <person name="Tsao C.-C."/>
            <person name="Gorovsky M.A."/>
            <person name="Keeling P.J."/>
            <person name="Waller R.F."/>
            <person name="Patron N.J."/>
            <person name="Cherry J.M."/>
            <person name="Stover N.A."/>
            <person name="Krieger C.J."/>
            <person name="del Toro C."/>
            <person name="Ryder H.F."/>
            <person name="Williamson S.C."/>
            <person name="Barbeau R.A."/>
            <person name="Hamilton E.P."/>
            <person name="Orias E."/>
        </authorList>
    </citation>
    <scope>NUCLEOTIDE SEQUENCE [LARGE SCALE GENOMIC DNA]</scope>
    <source>
        <strain evidence="2">SB210</strain>
    </source>
</reference>
<gene>
    <name evidence="1" type="ORF">TTHERM_00221170</name>
</gene>
<accession>I7LW04</accession>
<evidence type="ECO:0007829" key="3">
    <source>
        <dbReference type="PDB" id="6Z1P"/>
    </source>
</evidence>
<dbReference type="eggNOG" id="ENOG502SU01">
    <property type="taxonomic scope" value="Eukaryota"/>
</dbReference>
<dbReference type="InParanoid" id="I7LW04"/>
<dbReference type="KEGG" id="tet:TTHERM_00221170"/>
<dbReference type="OrthoDB" id="283464at2759"/>
<dbReference type="HOGENOM" id="CLU_1921154_0_0_1"/>
<reference evidence="3" key="2">
    <citation type="journal article" date="2020" name="Elife">
        <title>Ciliate mitoribosome illuminates evolutionary steps of mitochondrial translation.</title>
        <authorList>
            <person name="Tobiasson V."/>
            <person name="Amunts A."/>
        </authorList>
    </citation>
    <scope>STRUCTURE BY ELECTRON MICROSCOPY (3.70 ANGSTROMS)</scope>
</reference>
<evidence type="ECO:0000313" key="2">
    <source>
        <dbReference type="Proteomes" id="UP000009168"/>
    </source>
</evidence>
<dbReference type="STRING" id="312017.I7LW04"/>
<keyword evidence="2" id="KW-1185">Reference proteome</keyword>
<dbReference type="RefSeq" id="XP_001020689.2">
    <property type="nucleotide sequence ID" value="XM_001020689.3"/>
</dbReference>
<organism evidence="1 2">
    <name type="scientific">Tetrahymena thermophila (strain SB210)</name>
    <dbReference type="NCBI Taxonomy" id="312017"/>
    <lineage>
        <taxon>Eukaryota</taxon>
        <taxon>Sar</taxon>
        <taxon>Alveolata</taxon>
        <taxon>Ciliophora</taxon>
        <taxon>Intramacronucleata</taxon>
        <taxon>Oligohymenophorea</taxon>
        <taxon>Hymenostomatida</taxon>
        <taxon>Tetrahymenina</taxon>
        <taxon>Tetrahymenidae</taxon>
        <taxon>Tetrahymena</taxon>
    </lineage>
</organism>
<dbReference type="EMBL" id="GG662621">
    <property type="protein sequence ID" value="EAS00444.2"/>
    <property type="molecule type" value="Genomic_DNA"/>
</dbReference>
<protein>
    <submittedName>
        <fullName evidence="1">Uncharacterized protein</fullName>
    </submittedName>
</protein>
<proteinExistence type="evidence at protein level"/>
<dbReference type="GeneID" id="7843501"/>
<dbReference type="EMDB" id="EMD-11032"/>